<dbReference type="EMBL" id="SRPE01000006">
    <property type="protein sequence ID" value="TGN26851.1"/>
    <property type="molecule type" value="Genomic_DNA"/>
</dbReference>
<keyword evidence="2" id="KW-1185">Reference proteome</keyword>
<evidence type="ECO:0000313" key="2">
    <source>
        <dbReference type="Proteomes" id="UP000297998"/>
    </source>
</evidence>
<evidence type="ECO:0000313" key="1">
    <source>
        <dbReference type="EMBL" id="TGN26851.1"/>
    </source>
</evidence>
<organism evidence="1 2">
    <name type="scientific">Empedobacter tilapiae</name>
    <dbReference type="NCBI Taxonomy" id="2491114"/>
    <lineage>
        <taxon>Bacteria</taxon>
        <taxon>Pseudomonadati</taxon>
        <taxon>Bacteroidota</taxon>
        <taxon>Flavobacteriia</taxon>
        <taxon>Flavobacteriales</taxon>
        <taxon>Weeksellaceae</taxon>
        <taxon>Empedobacter</taxon>
    </lineage>
</organism>
<gene>
    <name evidence="1" type="ORF">E4J94_10475</name>
</gene>
<sequence length="122" mass="14480">MIAIGRFKLETTKPGQKLIYRIRHSNNVDIKYDNTYGIVIGSEGIYSLNITDISKFTLNTMTKRELNSFWNKLYIQYDADWKNAQSIHHNETESFMINLLAKFYDQLGISLFRYDKEKIIWD</sequence>
<reference evidence="1 2" key="1">
    <citation type="submission" date="2019-03" db="EMBL/GenBank/DDBJ databases">
        <title>Empedobacter tilapiae sp. nov., isolated from an intestine of Nile tilapia Oreochromis niloticus.</title>
        <authorList>
            <person name="Kim Y.-O."/>
            <person name="Yoon J.-H."/>
        </authorList>
    </citation>
    <scope>NUCLEOTIDE SEQUENCE [LARGE SCALE GENOMIC DNA]</scope>
    <source>
        <strain evidence="1 2">MRS2</strain>
    </source>
</reference>
<name>A0A4Z1C3G1_9FLAO</name>
<dbReference type="Proteomes" id="UP000297998">
    <property type="component" value="Unassembled WGS sequence"/>
</dbReference>
<protein>
    <submittedName>
        <fullName evidence="1">Uncharacterized protein</fullName>
    </submittedName>
</protein>
<dbReference type="AlphaFoldDB" id="A0A4Z1C3G1"/>
<dbReference type="RefSeq" id="WP_135835745.1">
    <property type="nucleotide sequence ID" value="NZ_SRPE01000006.1"/>
</dbReference>
<comment type="caution">
    <text evidence="1">The sequence shown here is derived from an EMBL/GenBank/DDBJ whole genome shotgun (WGS) entry which is preliminary data.</text>
</comment>
<proteinExistence type="predicted"/>
<accession>A0A4Z1C3G1</accession>